<evidence type="ECO:0000313" key="4">
    <source>
        <dbReference type="EMBL" id="GAP03871.1"/>
    </source>
</evidence>
<accession>A0A3F3GXG6</accession>
<evidence type="ECO:0000256" key="1">
    <source>
        <dbReference type="ARBA" id="ARBA00007118"/>
    </source>
</evidence>
<keyword evidence="2" id="KW-0560">Oxidoreductase</keyword>
<dbReference type="SUPFAM" id="SSF55469">
    <property type="entry name" value="FMN-dependent nitroreductase-like"/>
    <property type="match status" value="1"/>
</dbReference>
<dbReference type="InterPro" id="IPR029479">
    <property type="entry name" value="Nitroreductase"/>
</dbReference>
<dbReference type="PANTHER" id="PTHR43673:SF10">
    <property type="entry name" value="NADH DEHYDROGENASE_NAD(P)H NITROREDUCTASE XCC3605-RELATED"/>
    <property type="match status" value="1"/>
</dbReference>
<dbReference type="EMBL" id="DF968079">
    <property type="protein sequence ID" value="GAP03871.1"/>
    <property type="molecule type" value="Genomic_DNA"/>
</dbReference>
<dbReference type="PANTHER" id="PTHR43673">
    <property type="entry name" value="NAD(P)H NITROREDUCTASE YDGI-RELATED"/>
    <property type="match status" value="1"/>
</dbReference>
<evidence type="ECO:0000256" key="2">
    <source>
        <dbReference type="ARBA" id="ARBA00023002"/>
    </source>
</evidence>
<gene>
    <name evidence="4" type="ORF">FTRO_0020380</name>
</gene>
<protein>
    <submittedName>
        <fullName evidence="4">Nitroreductase</fullName>
    </submittedName>
</protein>
<name>A0A3F3GXG6_9LACO</name>
<proteinExistence type="inferred from homology"/>
<dbReference type="Pfam" id="PF00881">
    <property type="entry name" value="Nitroreductase"/>
    <property type="match status" value="1"/>
</dbReference>
<comment type="similarity">
    <text evidence="1">Belongs to the nitroreductase family.</text>
</comment>
<evidence type="ECO:0000259" key="3">
    <source>
        <dbReference type="Pfam" id="PF00881"/>
    </source>
</evidence>
<dbReference type="Proteomes" id="UP000064514">
    <property type="component" value="Unassembled WGS sequence"/>
</dbReference>
<organism evidence="4">
    <name type="scientific">Fructobacillus tropaeoli</name>
    <dbReference type="NCBI Taxonomy" id="709323"/>
    <lineage>
        <taxon>Bacteria</taxon>
        <taxon>Bacillati</taxon>
        <taxon>Bacillota</taxon>
        <taxon>Bacilli</taxon>
        <taxon>Lactobacillales</taxon>
        <taxon>Lactobacillaceae</taxon>
        <taxon>Fructobacillus</taxon>
    </lineage>
</organism>
<feature type="domain" description="Nitroreductase" evidence="3">
    <location>
        <begin position="8"/>
        <end position="192"/>
    </location>
</feature>
<dbReference type="GO" id="GO:0016491">
    <property type="term" value="F:oxidoreductase activity"/>
    <property type="evidence" value="ECO:0007669"/>
    <property type="project" value="UniProtKB-KW"/>
</dbReference>
<dbReference type="InterPro" id="IPR000415">
    <property type="entry name" value="Nitroreductase-like"/>
</dbReference>
<reference evidence="4" key="1">
    <citation type="journal article" date="2015" name="BMC Genomics">
        <title>Comparative genomics of Fructobacillus spp. and Leuconostoc spp. reveals niche-specific evolution of Fructobacillus spp.</title>
        <authorList>
            <person name="Endo A."/>
            <person name="Tanizawa Y."/>
            <person name="Tanaka N."/>
            <person name="Maeno S."/>
            <person name="Kumar H."/>
            <person name="Shiwa Y."/>
            <person name="Okada S."/>
            <person name="Yoshikawa H."/>
            <person name="Dicks L."/>
            <person name="Nakagawa J."/>
            <person name="Arita M."/>
        </authorList>
    </citation>
    <scope>NUCLEOTIDE SEQUENCE [LARGE SCALE GENOMIC DNA]</scope>
    <source>
        <strain evidence="4">F214-1</strain>
    </source>
</reference>
<dbReference type="Gene3D" id="3.40.109.10">
    <property type="entry name" value="NADH Oxidase"/>
    <property type="match status" value="1"/>
</dbReference>
<sequence length="217" mass="24005">MNFQTVVNSRRSIRWFQDRGVSTEALQAIVETAQKVPSFVNSQPVRVVIATGNTLATIREQHLQSVLNQTPSQSVLPYQPIPEWDDGAKANIMGWFASTKEQIGDDWGTMMGKAGANLYNAQAIVYLTLPKDYPDWSLVDLGAFSEALMLTAQDAGVDSLPAYEFVKFADDLMAPLKLTDDQQVVMGVGLGYRDEDSLLNQIRSGRMDTKSILTILD</sequence>
<dbReference type="AlphaFoldDB" id="A0A3F3GXG6"/>
<dbReference type="STRING" id="709323.GCA_001047135_00415"/>
<dbReference type="RefSeq" id="WP_059393360.1">
    <property type="nucleotide sequence ID" value="NZ_DF968079.1"/>
</dbReference>